<keyword evidence="7" id="KW-1185">Reference proteome</keyword>
<dbReference type="Pfam" id="PF07729">
    <property type="entry name" value="FCD"/>
    <property type="match status" value="1"/>
</dbReference>
<keyword evidence="3" id="KW-0804">Transcription</keyword>
<dbReference type="STRING" id="538381.GCA_001696535_00694"/>
<dbReference type="EMBL" id="OBML01000012">
    <property type="protein sequence ID" value="SOC23053.1"/>
    <property type="molecule type" value="Genomic_DNA"/>
</dbReference>
<dbReference type="SMART" id="SM00895">
    <property type="entry name" value="FCD"/>
    <property type="match status" value="1"/>
</dbReference>
<feature type="domain" description="HTH gntR-type" evidence="5">
    <location>
        <begin position="24"/>
        <end position="91"/>
    </location>
</feature>
<dbReference type="SMART" id="SM00345">
    <property type="entry name" value="HTH_GNTR"/>
    <property type="match status" value="1"/>
</dbReference>
<dbReference type="Proteomes" id="UP000219331">
    <property type="component" value="Unassembled WGS sequence"/>
</dbReference>
<dbReference type="InterPro" id="IPR008920">
    <property type="entry name" value="TF_FadR/GntR_C"/>
</dbReference>
<evidence type="ECO:0000256" key="2">
    <source>
        <dbReference type="ARBA" id="ARBA00023125"/>
    </source>
</evidence>
<proteinExistence type="predicted"/>
<evidence type="ECO:0000256" key="4">
    <source>
        <dbReference type="SAM" id="MobiDB-lite"/>
    </source>
</evidence>
<dbReference type="Gene3D" id="1.10.10.10">
    <property type="entry name" value="Winged helix-like DNA-binding domain superfamily/Winged helix DNA-binding domain"/>
    <property type="match status" value="1"/>
</dbReference>
<feature type="region of interest" description="Disordered" evidence="4">
    <location>
        <begin position="1"/>
        <end position="28"/>
    </location>
</feature>
<dbReference type="InterPro" id="IPR036390">
    <property type="entry name" value="WH_DNA-bd_sf"/>
</dbReference>
<dbReference type="InterPro" id="IPR000524">
    <property type="entry name" value="Tscrpt_reg_HTH_GntR"/>
</dbReference>
<dbReference type="AlphaFoldDB" id="A0A285TKP6"/>
<keyword evidence="1" id="KW-0805">Transcription regulation</keyword>
<dbReference type="PROSITE" id="PS50949">
    <property type="entry name" value="HTH_GNTR"/>
    <property type="match status" value="1"/>
</dbReference>
<dbReference type="CDD" id="cd07377">
    <property type="entry name" value="WHTH_GntR"/>
    <property type="match status" value="1"/>
</dbReference>
<evidence type="ECO:0000256" key="3">
    <source>
        <dbReference type="ARBA" id="ARBA00023163"/>
    </source>
</evidence>
<dbReference type="InterPro" id="IPR011711">
    <property type="entry name" value="GntR_C"/>
</dbReference>
<evidence type="ECO:0000313" key="6">
    <source>
        <dbReference type="EMBL" id="SOC23053.1"/>
    </source>
</evidence>
<evidence type="ECO:0000313" key="7">
    <source>
        <dbReference type="Proteomes" id="UP000219331"/>
    </source>
</evidence>
<name>A0A285TKP6_9HYPH</name>
<evidence type="ECO:0000256" key="1">
    <source>
        <dbReference type="ARBA" id="ARBA00023015"/>
    </source>
</evidence>
<dbReference type="PANTHER" id="PTHR43537:SF41">
    <property type="entry name" value="TRANSCRIPTIONAL REGULATORY PROTEIN"/>
    <property type="match status" value="1"/>
</dbReference>
<dbReference type="SUPFAM" id="SSF48008">
    <property type="entry name" value="GntR ligand-binding domain-like"/>
    <property type="match status" value="1"/>
</dbReference>
<sequence>MTSSAASGTAARPASSEAPAGRRKTTSAHVVDRLRERILSGALPEGAQLRQEKLASELGVSRVPVREALHQLEAEGLVTLVTHKGAVVSGLSVDDLEETYEIRAQLEGWLLEQAMPILSEKDYARAEALVAEMESDPRDETWSDLNWRFHAALYAPANRPRTLELVHKLYRNAYRHFPLPIRLTGGRERMSREHRMLVELCRKGDVAAAREHLTTHILLGARTLISRLKALRQKEAADEEAR</sequence>
<reference evidence="6 7" key="1">
    <citation type="submission" date="2017-08" db="EMBL/GenBank/DDBJ databases">
        <authorList>
            <person name="de Groot N.N."/>
        </authorList>
    </citation>
    <scope>NUCLEOTIDE SEQUENCE [LARGE SCALE GENOMIC DNA]</scope>
    <source>
        <strain evidence="6 7">USBA 352</strain>
    </source>
</reference>
<organism evidence="6 7">
    <name type="scientific">Stappia indica</name>
    <dbReference type="NCBI Taxonomy" id="538381"/>
    <lineage>
        <taxon>Bacteria</taxon>
        <taxon>Pseudomonadati</taxon>
        <taxon>Pseudomonadota</taxon>
        <taxon>Alphaproteobacteria</taxon>
        <taxon>Hyphomicrobiales</taxon>
        <taxon>Stappiaceae</taxon>
        <taxon>Stappia</taxon>
    </lineage>
</organism>
<accession>A0A285TKP6</accession>
<dbReference type="RefSeq" id="WP_176522156.1">
    <property type="nucleotide sequence ID" value="NZ_OBML01000012.1"/>
</dbReference>
<keyword evidence="2" id="KW-0238">DNA-binding</keyword>
<dbReference type="GO" id="GO:0003700">
    <property type="term" value="F:DNA-binding transcription factor activity"/>
    <property type="evidence" value="ECO:0007669"/>
    <property type="project" value="InterPro"/>
</dbReference>
<evidence type="ECO:0000259" key="5">
    <source>
        <dbReference type="PROSITE" id="PS50949"/>
    </source>
</evidence>
<dbReference type="Gene3D" id="1.20.120.530">
    <property type="entry name" value="GntR ligand-binding domain-like"/>
    <property type="match status" value="1"/>
</dbReference>
<dbReference type="PANTHER" id="PTHR43537">
    <property type="entry name" value="TRANSCRIPTIONAL REGULATOR, GNTR FAMILY"/>
    <property type="match status" value="1"/>
</dbReference>
<protein>
    <submittedName>
        <fullName evidence="6">Transcriptional regulator, GntR family</fullName>
    </submittedName>
</protein>
<dbReference type="Pfam" id="PF00392">
    <property type="entry name" value="GntR"/>
    <property type="match status" value="1"/>
</dbReference>
<gene>
    <name evidence="6" type="ORF">SAMN05421512_112237</name>
</gene>
<dbReference type="InterPro" id="IPR036388">
    <property type="entry name" value="WH-like_DNA-bd_sf"/>
</dbReference>
<dbReference type="SUPFAM" id="SSF46785">
    <property type="entry name" value="Winged helix' DNA-binding domain"/>
    <property type="match status" value="1"/>
</dbReference>
<dbReference type="GO" id="GO:0003677">
    <property type="term" value="F:DNA binding"/>
    <property type="evidence" value="ECO:0007669"/>
    <property type="project" value="UniProtKB-KW"/>
</dbReference>
<dbReference type="PRINTS" id="PR00035">
    <property type="entry name" value="HTHGNTR"/>
</dbReference>